<dbReference type="EMBL" id="AGZR01000009">
    <property type="protein sequence ID" value="EPD32533.1"/>
    <property type="molecule type" value="Genomic_DNA"/>
</dbReference>
<dbReference type="InterPro" id="IPR018484">
    <property type="entry name" value="FGGY_N"/>
</dbReference>
<dbReference type="GO" id="GO:0019150">
    <property type="term" value="F:D-ribulokinase activity"/>
    <property type="evidence" value="ECO:0007669"/>
    <property type="project" value="TreeGrafter"/>
</dbReference>
<keyword evidence="11" id="KW-1185">Reference proteome</keyword>
<evidence type="ECO:0000256" key="4">
    <source>
        <dbReference type="ARBA" id="ARBA00022840"/>
    </source>
</evidence>
<evidence type="ECO:0000256" key="2">
    <source>
        <dbReference type="ARBA" id="ARBA00022741"/>
    </source>
</evidence>
<name>S2VYC3_9ACTN</name>
<dbReference type="STRING" id="883161.HMPREF9306_02105"/>
<dbReference type="PROSITE" id="PS00445">
    <property type="entry name" value="FGGY_KINASES_2"/>
    <property type="match status" value="1"/>
</dbReference>
<evidence type="ECO:0000256" key="3">
    <source>
        <dbReference type="ARBA" id="ARBA00022777"/>
    </source>
</evidence>
<comment type="similarity">
    <text evidence="7">Belongs to the FGGY kinase family.</text>
</comment>
<dbReference type="HOGENOM" id="CLU_009281_3_3_11"/>
<dbReference type="PANTHER" id="PTHR43435">
    <property type="entry name" value="RIBULOKINASE"/>
    <property type="match status" value="1"/>
</dbReference>
<dbReference type="GO" id="GO:0005524">
    <property type="term" value="F:ATP binding"/>
    <property type="evidence" value="ECO:0007669"/>
    <property type="project" value="UniProtKB-KW"/>
</dbReference>
<keyword evidence="5" id="KW-0054">Arabinose catabolism</keyword>
<protein>
    <submittedName>
        <fullName evidence="10">FGGY-family pentulose kinase</fullName>
    </submittedName>
</protein>
<comment type="caution">
    <text evidence="10">The sequence shown here is derived from an EMBL/GenBank/DDBJ whole genome shotgun (WGS) entry which is preliminary data.</text>
</comment>
<dbReference type="InterPro" id="IPR005929">
    <property type="entry name" value="Ribulokinase"/>
</dbReference>
<evidence type="ECO:0000256" key="6">
    <source>
        <dbReference type="ARBA" id="ARBA00023277"/>
    </source>
</evidence>
<evidence type="ECO:0000259" key="8">
    <source>
        <dbReference type="Pfam" id="PF00370"/>
    </source>
</evidence>
<evidence type="ECO:0000256" key="5">
    <source>
        <dbReference type="ARBA" id="ARBA00022935"/>
    </source>
</evidence>
<evidence type="ECO:0000313" key="10">
    <source>
        <dbReference type="EMBL" id="EPD32533.1"/>
    </source>
</evidence>
<dbReference type="InterPro" id="IPR018483">
    <property type="entry name" value="Carb_kinase_FGGY_CS"/>
</dbReference>
<dbReference type="GO" id="GO:0005737">
    <property type="term" value="C:cytoplasm"/>
    <property type="evidence" value="ECO:0007669"/>
    <property type="project" value="TreeGrafter"/>
</dbReference>
<dbReference type="Pfam" id="PF02782">
    <property type="entry name" value="FGGY_C"/>
    <property type="match status" value="1"/>
</dbReference>
<keyword evidence="1 7" id="KW-0808">Transferase</keyword>
<organism evidence="10 11">
    <name type="scientific">Propionimicrobium lymphophilum ACS-093-V-SCH5</name>
    <dbReference type="NCBI Taxonomy" id="883161"/>
    <lineage>
        <taxon>Bacteria</taxon>
        <taxon>Bacillati</taxon>
        <taxon>Actinomycetota</taxon>
        <taxon>Actinomycetes</taxon>
        <taxon>Propionibacteriales</taxon>
        <taxon>Propionibacteriaceae</taxon>
        <taxon>Propionimicrobium</taxon>
    </lineage>
</organism>
<sequence>MTDQLLLGIDVGTGGVRVAAVTPEGEMIATASVAVETYTPRPAWAEQNPQDWWGGLKGSLAELLETVSAEQICGIAVDGTSATVAACDKDGEPLRPALLWMDVRAADEAEKLTNTGDPALKYAGMQTVSAEWGIPKLMWLSKNEPEVYEKAEVFADCIDWMNFKLTGEWAMSICTATCKYFYDSNWSGWPTNLYAKAGIPDALRKLPPSVLKMGEVVGELSSKAASELGLKAGIPVTMGGIDAHVGAIGLGVVDEGSLALITGSSHVMLGQTDQAIYSQGIWGAYFDAIIPGQYTVEAGQISSGSVNNWFTHKFTVEAHKHGDDSASLYNYLNELAKEIPIGCDGVIALDHFQGNRSPFSNPYSRGAFTGLTLSHGEGHLYRAVLESVCYGTKTIFDTFREKGFDPVKVVVSGGPTKSRFWMQMHADVTGVPMLFPKNTEGPLMGCSILASIGAGLHDDIGSAAKAMVTMADSIEPNPEATSEYEFYHKRYLEIYEALAPVSRKTAQHISG</sequence>
<evidence type="ECO:0000313" key="11">
    <source>
        <dbReference type="Proteomes" id="UP000014417"/>
    </source>
</evidence>
<gene>
    <name evidence="10" type="ORF">HMPREF9306_02105</name>
</gene>
<keyword evidence="6" id="KW-0119">Carbohydrate metabolism</keyword>
<feature type="domain" description="Carbohydrate kinase FGGY C-terminal" evidence="9">
    <location>
        <begin position="259"/>
        <end position="453"/>
    </location>
</feature>
<dbReference type="RefSeq" id="WP_016456908.1">
    <property type="nucleotide sequence ID" value="NZ_KE150269.1"/>
</dbReference>
<dbReference type="PIRSF" id="PIRSF000538">
    <property type="entry name" value="GlpK"/>
    <property type="match status" value="1"/>
</dbReference>
<dbReference type="Proteomes" id="UP000014417">
    <property type="component" value="Unassembled WGS sequence"/>
</dbReference>
<dbReference type="GO" id="GO:0008741">
    <property type="term" value="F:ribulokinase activity"/>
    <property type="evidence" value="ECO:0007669"/>
    <property type="project" value="InterPro"/>
</dbReference>
<evidence type="ECO:0000256" key="7">
    <source>
        <dbReference type="RuleBase" id="RU003733"/>
    </source>
</evidence>
<proteinExistence type="inferred from homology"/>
<dbReference type="InterPro" id="IPR018485">
    <property type="entry name" value="FGGY_C"/>
</dbReference>
<keyword evidence="2" id="KW-0547">Nucleotide-binding</keyword>
<dbReference type="AlphaFoldDB" id="S2VYC3"/>
<reference evidence="10 11" key="1">
    <citation type="submission" date="2013-04" db="EMBL/GenBank/DDBJ databases">
        <title>The Genome Sequence of Propionimicrobium lymphophilum ACS-093-V-SCH5.</title>
        <authorList>
            <consortium name="The Broad Institute Genomics Platform"/>
            <person name="Earl A."/>
            <person name="Ward D."/>
            <person name="Feldgarden M."/>
            <person name="Gevers D."/>
            <person name="Saerens B."/>
            <person name="Vaneechoutte M."/>
            <person name="Walker B."/>
            <person name="Young S."/>
            <person name="Zeng Q."/>
            <person name="Gargeya S."/>
            <person name="Fitzgerald M."/>
            <person name="Haas B."/>
            <person name="Abouelleil A."/>
            <person name="Allen A.W."/>
            <person name="Alvarado L."/>
            <person name="Arachchi H.M."/>
            <person name="Berlin A.M."/>
            <person name="Chapman S.B."/>
            <person name="Gainer-Dewar J."/>
            <person name="Goldberg J."/>
            <person name="Griggs A."/>
            <person name="Gujja S."/>
            <person name="Hansen M."/>
            <person name="Howarth C."/>
            <person name="Imamovic A."/>
            <person name="Ireland A."/>
            <person name="Larimer J."/>
            <person name="McCowan C."/>
            <person name="Murphy C."/>
            <person name="Pearson M."/>
            <person name="Poon T.W."/>
            <person name="Priest M."/>
            <person name="Roberts A."/>
            <person name="Saif S."/>
            <person name="Shea T."/>
            <person name="Sisk P."/>
            <person name="Sykes S."/>
            <person name="Wortman J."/>
            <person name="Nusbaum C."/>
            <person name="Birren B."/>
        </authorList>
    </citation>
    <scope>NUCLEOTIDE SEQUENCE [LARGE SCALE GENOMIC DNA]</scope>
    <source>
        <strain evidence="10 11">ACS-093-V-SCH5</strain>
    </source>
</reference>
<dbReference type="InterPro" id="IPR043129">
    <property type="entry name" value="ATPase_NBD"/>
</dbReference>
<evidence type="ECO:0000259" key="9">
    <source>
        <dbReference type="Pfam" id="PF02782"/>
    </source>
</evidence>
<accession>S2VYC3</accession>
<dbReference type="PANTHER" id="PTHR43435:SF4">
    <property type="entry name" value="FGGY CARBOHYDRATE KINASE DOMAIN-CONTAINING PROTEIN"/>
    <property type="match status" value="1"/>
</dbReference>
<dbReference type="InterPro" id="IPR000577">
    <property type="entry name" value="Carb_kinase_FGGY"/>
</dbReference>
<keyword evidence="4" id="KW-0067">ATP-binding</keyword>
<keyword evidence="3 7" id="KW-0418">Kinase</keyword>
<evidence type="ECO:0000256" key="1">
    <source>
        <dbReference type="ARBA" id="ARBA00022679"/>
    </source>
</evidence>
<dbReference type="CDD" id="cd07781">
    <property type="entry name" value="ASKHA_NBD_FGGY_L-RBK"/>
    <property type="match status" value="1"/>
</dbReference>
<dbReference type="Pfam" id="PF00370">
    <property type="entry name" value="FGGY_N"/>
    <property type="match status" value="1"/>
</dbReference>
<dbReference type="OrthoDB" id="9805576at2"/>
<dbReference type="SUPFAM" id="SSF53067">
    <property type="entry name" value="Actin-like ATPase domain"/>
    <property type="match status" value="2"/>
</dbReference>
<dbReference type="PATRIC" id="fig|883161.3.peg.2097"/>
<dbReference type="Gene3D" id="3.30.420.40">
    <property type="match status" value="2"/>
</dbReference>
<dbReference type="GO" id="GO:0019569">
    <property type="term" value="P:L-arabinose catabolic process to D-xylulose 5-phosphate"/>
    <property type="evidence" value="ECO:0007669"/>
    <property type="project" value="InterPro"/>
</dbReference>
<feature type="domain" description="Carbohydrate kinase FGGY N-terminal" evidence="8">
    <location>
        <begin position="6"/>
        <end position="249"/>
    </location>
</feature>